<evidence type="ECO:0000313" key="2">
    <source>
        <dbReference type="EMBL" id="ORZ07173.1"/>
    </source>
</evidence>
<feature type="signal peptide" evidence="1">
    <location>
        <begin position="1"/>
        <end position="33"/>
    </location>
</feature>
<proteinExistence type="predicted"/>
<dbReference type="AlphaFoldDB" id="A0A1X2I2S3"/>
<sequence length="137" mass="15298">MISCATFSMLKKQQQLFLIMVLALFFLCNSVDAVDINVLYEFKGQTYGRGDTILNGYYSYGDCIPTVYSKHPAHTIVASAPAVCFIYQNAGCKGPVLDQRLNLNNFAMGDRMNIIKKGLSFVCIQTGKPKPYDPYDD</sequence>
<evidence type="ECO:0000313" key="3">
    <source>
        <dbReference type="Proteomes" id="UP000193560"/>
    </source>
</evidence>
<dbReference type="Proteomes" id="UP000193560">
    <property type="component" value="Unassembled WGS sequence"/>
</dbReference>
<accession>A0A1X2I2S3</accession>
<evidence type="ECO:0008006" key="4">
    <source>
        <dbReference type="Google" id="ProtNLM"/>
    </source>
</evidence>
<dbReference type="EMBL" id="MCGE01000036">
    <property type="protein sequence ID" value="ORZ07173.1"/>
    <property type="molecule type" value="Genomic_DNA"/>
</dbReference>
<organism evidence="2 3">
    <name type="scientific">Absidia repens</name>
    <dbReference type="NCBI Taxonomy" id="90262"/>
    <lineage>
        <taxon>Eukaryota</taxon>
        <taxon>Fungi</taxon>
        <taxon>Fungi incertae sedis</taxon>
        <taxon>Mucoromycota</taxon>
        <taxon>Mucoromycotina</taxon>
        <taxon>Mucoromycetes</taxon>
        <taxon>Mucorales</taxon>
        <taxon>Cunninghamellaceae</taxon>
        <taxon>Absidia</taxon>
    </lineage>
</organism>
<protein>
    <recommendedName>
        <fullName evidence="4">LysM domain-containing protein</fullName>
    </recommendedName>
</protein>
<feature type="chain" id="PRO_5012688013" description="LysM domain-containing protein" evidence="1">
    <location>
        <begin position="34"/>
        <end position="137"/>
    </location>
</feature>
<evidence type="ECO:0000256" key="1">
    <source>
        <dbReference type="SAM" id="SignalP"/>
    </source>
</evidence>
<gene>
    <name evidence="2" type="ORF">BCR42DRAFT_397460</name>
</gene>
<reference evidence="2 3" key="1">
    <citation type="submission" date="2016-07" db="EMBL/GenBank/DDBJ databases">
        <title>Pervasive Adenine N6-methylation of Active Genes in Fungi.</title>
        <authorList>
            <consortium name="DOE Joint Genome Institute"/>
            <person name="Mondo S.J."/>
            <person name="Dannebaum R.O."/>
            <person name="Kuo R.C."/>
            <person name="Labutti K."/>
            <person name="Haridas S."/>
            <person name="Kuo A."/>
            <person name="Salamov A."/>
            <person name="Ahrendt S.R."/>
            <person name="Lipzen A."/>
            <person name="Sullivan W."/>
            <person name="Andreopoulos W.B."/>
            <person name="Clum A."/>
            <person name="Lindquist E."/>
            <person name="Daum C."/>
            <person name="Ramamoorthy G.K."/>
            <person name="Gryganskyi A."/>
            <person name="Culley D."/>
            <person name="Magnuson J.K."/>
            <person name="James T.Y."/>
            <person name="O'Malley M.A."/>
            <person name="Stajich J.E."/>
            <person name="Spatafora J.W."/>
            <person name="Visel A."/>
            <person name="Grigoriev I.V."/>
        </authorList>
    </citation>
    <scope>NUCLEOTIDE SEQUENCE [LARGE SCALE GENOMIC DNA]</scope>
    <source>
        <strain evidence="2 3">NRRL 1336</strain>
    </source>
</reference>
<keyword evidence="3" id="KW-1185">Reference proteome</keyword>
<comment type="caution">
    <text evidence="2">The sequence shown here is derived from an EMBL/GenBank/DDBJ whole genome shotgun (WGS) entry which is preliminary data.</text>
</comment>
<name>A0A1X2I2S3_9FUNG</name>
<keyword evidence="1" id="KW-0732">Signal</keyword>